<dbReference type="Proteomes" id="UP001596524">
    <property type="component" value="Unassembled WGS sequence"/>
</dbReference>
<feature type="domain" description="GerMN" evidence="2">
    <location>
        <begin position="203"/>
        <end position="291"/>
    </location>
</feature>
<evidence type="ECO:0000313" key="4">
    <source>
        <dbReference type="Proteomes" id="UP001596524"/>
    </source>
</evidence>
<name>A0ABW2N7E5_9ACTN</name>
<dbReference type="RefSeq" id="WP_255892978.1">
    <property type="nucleotide sequence ID" value="NZ_JAFMZM010000008.1"/>
</dbReference>
<reference evidence="4" key="1">
    <citation type="journal article" date="2019" name="Int. J. Syst. Evol. Microbiol.">
        <title>The Global Catalogue of Microorganisms (GCM) 10K type strain sequencing project: providing services to taxonomists for standard genome sequencing and annotation.</title>
        <authorList>
            <consortium name="The Broad Institute Genomics Platform"/>
            <consortium name="The Broad Institute Genome Sequencing Center for Infectious Disease"/>
            <person name="Wu L."/>
            <person name="Ma J."/>
        </authorList>
    </citation>
    <scope>NUCLEOTIDE SEQUENCE [LARGE SCALE GENOMIC DNA]</scope>
    <source>
        <strain evidence="4">FCH27</strain>
    </source>
</reference>
<dbReference type="Pfam" id="PF10646">
    <property type="entry name" value="Germane"/>
    <property type="match status" value="1"/>
</dbReference>
<feature type="chain" id="PRO_5045457624" evidence="1">
    <location>
        <begin position="31"/>
        <end position="579"/>
    </location>
</feature>
<evidence type="ECO:0000259" key="2">
    <source>
        <dbReference type="SMART" id="SM00909"/>
    </source>
</evidence>
<comment type="caution">
    <text evidence="3">The sequence shown here is derived from an EMBL/GenBank/DDBJ whole genome shotgun (WGS) entry which is preliminary data.</text>
</comment>
<accession>A0ABW2N7E5</accession>
<keyword evidence="1" id="KW-0732">Signal</keyword>
<protein>
    <submittedName>
        <fullName evidence="3">LpqB family beta-propeller domain-containing protein</fullName>
    </submittedName>
</protein>
<feature type="signal peptide" evidence="1">
    <location>
        <begin position="1"/>
        <end position="30"/>
    </location>
</feature>
<dbReference type="EMBL" id="JBHTCH010000023">
    <property type="protein sequence ID" value="MFC7362379.1"/>
    <property type="molecule type" value="Genomic_DNA"/>
</dbReference>
<gene>
    <name evidence="3" type="ORF">ACFQO6_19065</name>
</gene>
<evidence type="ECO:0000256" key="1">
    <source>
        <dbReference type="SAM" id="SignalP"/>
    </source>
</evidence>
<keyword evidence="4" id="KW-1185">Reference proteome</keyword>
<dbReference type="InterPro" id="IPR019606">
    <property type="entry name" value="GerMN"/>
</dbReference>
<dbReference type="SUPFAM" id="SSF82171">
    <property type="entry name" value="DPP6 N-terminal domain-like"/>
    <property type="match status" value="1"/>
</dbReference>
<dbReference type="InterPro" id="IPR018910">
    <property type="entry name" value="LpqB_C"/>
</dbReference>
<dbReference type="InterPro" id="IPR059026">
    <property type="entry name" value="LpqB_N"/>
</dbReference>
<dbReference type="Pfam" id="PF10647">
    <property type="entry name" value="Gmad1"/>
    <property type="match status" value="1"/>
</dbReference>
<organism evidence="3 4">
    <name type="scientific">Nocardioides astragali</name>
    <dbReference type="NCBI Taxonomy" id="1776736"/>
    <lineage>
        <taxon>Bacteria</taxon>
        <taxon>Bacillati</taxon>
        <taxon>Actinomycetota</taxon>
        <taxon>Actinomycetes</taxon>
        <taxon>Propionibacteriales</taxon>
        <taxon>Nocardioidaceae</taxon>
        <taxon>Nocardioides</taxon>
    </lineage>
</organism>
<dbReference type="PROSITE" id="PS51257">
    <property type="entry name" value="PROKAR_LIPOPROTEIN"/>
    <property type="match status" value="1"/>
</dbReference>
<sequence>MSTTMRTSARLLRPALVAAVCALLAGCVQMPTEGPVVEPQGSPDVVDVPGISFDPRPPRPGEPAGDIVGGFLEAMKATPISLTVARQFLSREAEDAWVPERQIITYGELGTPSGRTSTTISMKDVNVYDARGAWQRTVATRDLDLGLVEEDGEWRIDEVPDALIVPESWFEDWYQRVSLYFFDPTSEVLVPEPVFVPRGEQAAPSLVRGLLTQPSVESQDVYRTYFPAGTRGLSVPIIDGIAEVALSGDPDVIDEETARRMLAQLAWTLRQEPRISAVQLSVGDRAIAWPGGSTQVPLGVGSEYDPDGGRSTSQMYALDQGRVVTGPIGAFEPTLGPLGADARGIRSVAVSISGSQVAAVSTSGTDLLMAPTEALDGEVVPLVVGAVDLAVPNWDRWDRAWVLDRNAGRARVVLVEGGGARVEEVPGLSGRAVTKLLVSRDGSRMVAVVRGRKTDRVVAARIRHDAAGGILGFTPFVRLPLPAEGSLRVRDIAWRSPTSISVLDITDDLSQVRTISVDGAPGEITTTTRLRGRFRTLVSAPVDDSEAFALAGRRVISLISLDRSVPVLAEGITSLTYAG</sequence>
<dbReference type="SMART" id="SM00909">
    <property type="entry name" value="Germane"/>
    <property type="match status" value="1"/>
</dbReference>
<evidence type="ECO:0000313" key="3">
    <source>
        <dbReference type="EMBL" id="MFC7362379.1"/>
    </source>
</evidence>
<proteinExistence type="predicted"/>
<dbReference type="Pfam" id="PF25976">
    <property type="entry name" value="LpqB_N"/>
    <property type="match status" value="1"/>
</dbReference>